<sequence length="90" mass="10117">MRVTANVTACGQKRLVCSSQTLRQVSPGCREDPDSQQSDSIRLEDVRMPIRRTPNQNSKGGLKPRQQQRWTEPISQLSRKTGPVVGDLRT</sequence>
<protein>
    <submittedName>
        <fullName evidence="2">Uncharacterized protein</fullName>
    </submittedName>
</protein>
<feature type="region of interest" description="Disordered" evidence="1">
    <location>
        <begin position="23"/>
        <end position="90"/>
    </location>
</feature>
<dbReference type="Proteomes" id="UP000762676">
    <property type="component" value="Unassembled WGS sequence"/>
</dbReference>
<gene>
    <name evidence="2" type="ORF">ElyMa_002985800</name>
</gene>
<proteinExistence type="predicted"/>
<dbReference type="EMBL" id="BMAT01006160">
    <property type="protein sequence ID" value="GFS07303.1"/>
    <property type="molecule type" value="Genomic_DNA"/>
</dbReference>
<organism evidence="2 3">
    <name type="scientific">Elysia marginata</name>
    <dbReference type="NCBI Taxonomy" id="1093978"/>
    <lineage>
        <taxon>Eukaryota</taxon>
        <taxon>Metazoa</taxon>
        <taxon>Spiralia</taxon>
        <taxon>Lophotrochozoa</taxon>
        <taxon>Mollusca</taxon>
        <taxon>Gastropoda</taxon>
        <taxon>Heterobranchia</taxon>
        <taxon>Euthyneura</taxon>
        <taxon>Panpulmonata</taxon>
        <taxon>Sacoglossa</taxon>
        <taxon>Placobranchoidea</taxon>
        <taxon>Plakobranchidae</taxon>
        <taxon>Elysia</taxon>
    </lineage>
</organism>
<evidence type="ECO:0000313" key="2">
    <source>
        <dbReference type="EMBL" id="GFS07303.1"/>
    </source>
</evidence>
<evidence type="ECO:0000313" key="3">
    <source>
        <dbReference type="Proteomes" id="UP000762676"/>
    </source>
</evidence>
<evidence type="ECO:0000256" key="1">
    <source>
        <dbReference type="SAM" id="MobiDB-lite"/>
    </source>
</evidence>
<dbReference type="AlphaFoldDB" id="A0AAV4IAM0"/>
<comment type="caution">
    <text evidence="2">The sequence shown here is derived from an EMBL/GenBank/DDBJ whole genome shotgun (WGS) entry which is preliminary data.</text>
</comment>
<reference evidence="2 3" key="1">
    <citation type="journal article" date="2021" name="Elife">
        <title>Chloroplast acquisition without the gene transfer in kleptoplastic sea slugs, Plakobranchus ocellatus.</title>
        <authorList>
            <person name="Maeda T."/>
            <person name="Takahashi S."/>
            <person name="Yoshida T."/>
            <person name="Shimamura S."/>
            <person name="Takaki Y."/>
            <person name="Nagai Y."/>
            <person name="Toyoda A."/>
            <person name="Suzuki Y."/>
            <person name="Arimoto A."/>
            <person name="Ishii H."/>
            <person name="Satoh N."/>
            <person name="Nishiyama T."/>
            <person name="Hasebe M."/>
            <person name="Maruyama T."/>
            <person name="Minagawa J."/>
            <person name="Obokata J."/>
            <person name="Shigenobu S."/>
        </authorList>
    </citation>
    <scope>NUCLEOTIDE SEQUENCE [LARGE SCALE GENOMIC DNA]</scope>
</reference>
<name>A0AAV4IAM0_9GAST</name>
<accession>A0AAV4IAM0</accession>
<feature type="compositionally biased region" description="Polar residues" evidence="1">
    <location>
        <begin position="53"/>
        <end position="79"/>
    </location>
</feature>
<keyword evidence="3" id="KW-1185">Reference proteome</keyword>